<organism evidence="6 7">
    <name type="scientific">Alkalicoccus daliensis</name>
    <dbReference type="NCBI Taxonomy" id="745820"/>
    <lineage>
        <taxon>Bacteria</taxon>
        <taxon>Bacillati</taxon>
        <taxon>Bacillota</taxon>
        <taxon>Bacilli</taxon>
        <taxon>Bacillales</taxon>
        <taxon>Bacillaceae</taxon>
        <taxon>Alkalicoccus</taxon>
    </lineage>
</organism>
<dbReference type="STRING" id="745820.SAMN04488053_1131"/>
<keyword evidence="3 5" id="KW-1133">Transmembrane helix</keyword>
<dbReference type="OrthoDB" id="5471300at2"/>
<dbReference type="PANTHER" id="PTHR43847:SF1">
    <property type="entry name" value="BLL3993 PROTEIN"/>
    <property type="match status" value="1"/>
</dbReference>
<dbReference type="GO" id="GO:0012505">
    <property type="term" value="C:endomembrane system"/>
    <property type="evidence" value="ECO:0007669"/>
    <property type="project" value="UniProtKB-SubCell"/>
</dbReference>
<proteinExistence type="predicted"/>
<evidence type="ECO:0000313" key="6">
    <source>
        <dbReference type="EMBL" id="SDO40326.1"/>
    </source>
</evidence>
<dbReference type="InterPro" id="IPR007318">
    <property type="entry name" value="Phopholipid_MeTrfase"/>
</dbReference>
<dbReference type="InterPro" id="IPR052527">
    <property type="entry name" value="Metal_cation-efflux_comp"/>
</dbReference>
<sequence length="184" mass="21165">MPILDVVFIGLSIIWILEFLFFKSRRGKSDKEDTGSFPWIMLSVIVIVITSLVSRELQFLLLPYAGISMTGLFIFAAGIFLRYWGIKELGKQFTRGVQVRKNDTLVSSGPFRILRHPLYTGLLFIVLGFSLYTSSLAGVFFTAVLFLPLLLRRISIEEEMLKEGFGEKYESWLATRYRLLPFIY</sequence>
<evidence type="ECO:0000256" key="1">
    <source>
        <dbReference type="ARBA" id="ARBA00004127"/>
    </source>
</evidence>
<feature type="transmembrane region" description="Helical" evidence="5">
    <location>
        <begin position="34"/>
        <end position="53"/>
    </location>
</feature>
<feature type="transmembrane region" description="Helical" evidence="5">
    <location>
        <begin position="59"/>
        <end position="81"/>
    </location>
</feature>
<keyword evidence="2 5" id="KW-0812">Transmembrane</keyword>
<evidence type="ECO:0000256" key="4">
    <source>
        <dbReference type="ARBA" id="ARBA00023136"/>
    </source>
</evidence>
<evidence type="ECO:0000256" key="3">
    <source>
        <dbReference type="ARBA" id="ARBA00022989"/>
    </source>
</evidence>
<keyword evidence="6" id="KW-0808">Transferase</keyword>
<dbReference type="EMBL" id="FNIL01000013">
    <property type="protein sequence ID" value="SDO40326.1"/>
    <property type="molecule type" value="Genomic_DNA"/>
</dbReference>
<evidence type="ECO:0000256" key="5">
    <source>
        <dbReference type="SAM" id="Phobius"/>
    </source>
</evidence>
<dbReference type="AlphaFoldDB" id="A0A1H0J9D4"/>
<dbReference type="Pfam" id="PF04191">
    <property type="entry name" value="PEMT"/>
    <property type="match status" value="1"/>
</dbReference>
<dbReference type="GO" id="GO:0032259">
    <property type="term" value="P:methylation"/>
    <property type="evidence" value="ECO:0007669"/>
    <property type="project" value="UniProtKB-KW"/>
</dbReference>
<protein>
    <submittedName>
        <fullName evidence="6">Protein-S-isoprenylcysteine O-methyltransferase Ste14</fullName>
    </submittedName>
</protein>
<comment type="subcellular location">
    <subcellularLocation>
        <location evidence="1">Endomembrane system</location>
        <topology evidence="1">Multi-pass membrane protein</topology>
    </subcellularLocation>
</comment>
<keyword evidence="4 5" id="KW-0472">Membrane</keyword>
<feature type="transmembrane region" description="Helical" evidence="5">
    <location>
        <begin position="122"/>
        <end position="151"/>
    </location>
</feature>
<dbReference type="Proteomes" id="UP000198778">
    <property type="component" value="Unassembled WGS sequence"/>
</dbReference>
<name>A0A1H0J9D4_9BACI</name>
<accession>A0A1H0J9D4</accession>
<dbReference type="GO" id="GO:0008168">
    <property type="term" value="F:methyltransferase activity"/>
    <property type="evidence" value="ECO:0007669"/>
    <property type="project" value="UniProtKB-KW"/>
</dbReference>
<evidence type="ECO:0000313" key="7">
    <source>
        <dbReference type="Proteomes" id="UP000198778"/>
    </source>
</evidence>
<keyword evidence="7" id="KW-1185">Reference proteome</keyword>
<reference evidence="7" key="1">
    <citation type="submission" date="2016-10" db="EMBL/GenBank/DDBJ databases">
        <authorList>
            <person name="Varghese N."/>
            <person name="Submissions S."/>
        </authorList>
    </citation>
    <scope>NUCLEOTIDE SEQUENCE [LARGE SCALE GENOMIC DNA]</scope>
    <source>
        <strain evidence="7">CGMCC 1.10369</strain>
    </source>
</reference>
<keyword evidence="6" id="KW-0489">Methyltransferase</keyword>
<feature type="transmembrane region" description="Helical" evidence="5">
    <location>
        <begin position="6"/>
        <end position="22"/>
    </location>
</feature>
<dbReference type="RefSeq" id="WP_090843817.1">
    <property type="nucleotide sequence ID" value="NZ_FNIL01000013.1"/>
</dbReference>
<gene>
    <name evidence="6" type="ORF">SAMN04488053_1131</name>
</gene>
<dbReference type="Gene3D" id="1.20.120.1630">
    <property type="match status" value="1"/>
</dbReference>
<dbReference type="PANTHER" id="PTHR43847">
    <property type="entry name" value="BLL3993 PROTEIN"/>
    <property type="match status" value="1"/>
</dbReference>
<evidence type="ECO:0000256" key="2">
    <source>
        <dbReference type="ARBA" id="ARBA00022692"/>
    </source>
</evidence>